<dbReference type="EMBL" id="VRMN01000037">
    <property type="protein sequence ID" value="KAA8490262.1"/>
    <property type="molecule type" value="Genomic_DNA"/>
</dbReference>
<gene>
    <name evidence="2" type="ORF">FVE85_8540</name>
</gene>
<feature type="compositionally biased region" description="Gly residues" evidence="1">
    <location>
        <begin position="33"/>
        <end position="42"/>
    </location>
</feature>
<keyword evidence="3" id="KW-1185">Reference proteome</keyword>
<accession>A0A5J4YGT1</accession>
<dbReference type="AlphaFoldDB" id="A0A5J4YGT1"/>
<organism evidence="2 3">
    <name type="scientific">Porphyridium purpureum</name>
    <name type="common">Red alga</name>
    <name type="synonym">Porphyridium cruentum</name>
    <dbReference type="NCBI Taxonomy" id="35688"/>
    <lineage>
        <taxon>Eukaryota</taxon>
        <taxon>Rhodophyta</taxon>
        <taxon>Bangiophyceae</taxon>
        <taxon>Porphyridiales</taxon>
        <taxon>Porphyridiaceae</taxon>
        <taxon>Porphyridium</taxon>
    </lineage>
</organism>
<evidence type="ECO:0000313" key="3">
    <source>
        <dbReference type="Proteomes" id="UP000324585"/>
    </source>
</evidence>
<proteinExistence type="predicted"/>
<evidence type="ECO:0000256" key="1">
    <source>
        <dbReference type="SAM" id="MobiDB-lite"/>
    </source>
</evidence>
<feature type="compositionally biased region" description="Basic and acidic residues" evidence="1">
    <location>
        <begin position="19"/>
        <end position="32"/>
    </location>
</feature>
<evidence type="ECO:0000313" key="2">
    <source>
        <dbReference type="EMBL" id="KAA8490262.1"/>
    </source>
</evidence>
<sequence>MSAITTISVGAERQGADGAGRHGADGAGRHGADGAGNHGADGAGRHGADGAGQTALGATEQTALGATEQTALGATEQTALGATEQTALSGKRFAAIEEQARLVAKTTQTVDACLQRELRYFCREDVGGLPHPMCKEVGWLRKAAEDGNAWAPFYLSDCYVSGLGDLPEVEFAATERLRKVAE</sequence>
<feature type="region of interest" description="Disordered" evidence="1">
    <location>
        <begin position="1"/>
        <end position="53"/>
    </location>
</feature>
<name>A0A5J4YGT1_PORPP</name>
<protein>
    <submittedName>
        <fullName evidence="2">Uncharacterized protein</fullName>
    </submittedName>
</protein>
<comment type="caution">
    <text evidence="2">The sequence shown here is derived from an EMBL/GenBank/DDBJ whole genome shotgun (WGS) entry which is preliminary data.</text>
</comment>
<reference evidence="3" key="1">
    <citation type="journal article" date="2019" name="Nat. Commun.">
        <title>Expansion of phycobilisome linker gene families in mesophilic red algae.</title>
        <authorList>
            <person name="Lee J."/>
            <person name="Kim D."/>
            <person name="Bhattacharya D."/>
            <person name="Yoon H.S."/>
        </authorList>
    </citation>
    <scope>NUCLEOTIDE SEQUENCE [LARGE SCALE GENOMIC DNA]</scope>
    <source>
        <strain evidence="3">CCMP 1328</strain>
    </source>
</reference>
<dbReference type="Proteomes" id="UP000324585">
    <property type="component" value="Unassembled WGS sequence"/>
</dbReference>